<dbReference type="GO" id="GO:0009103">
    <property type="term" value="P:lipopolysaccharide biosynthetic process"/>
    <property type="evidence" value="ECO:0007669"/>
    <property type="project" value="TreeGrafter"/>
</dbReference>
<dbReference type="SUPFAM" id="SSF52266">
    <property type="entry name" value="SGNH hydrolase"/>
    <property type="match status" value="1"/>
</dbReference>
<feature type="transmembrane region" description="Helical" evidence="1">
    <location>
        <begin position="326"/>
        <end position="343"/>
    </location>
</feature>
<dbReference type="PANTHER" id="PTHR23028:SF53">
    <property type="entry name" value="ACYL_TRANSF_3 DOMAIN-CONTAINING PROTEIN"/>
    <property type="match status" value="1"/>
</dbReference>
<dbReference type="InterPro" id="IPR002656">
    <property type="entry name" value="Acyl_transf_3_dom"/>
</dbReference>
<feature type="transmembrane region" description="Helical" evidence="1">
    <location>
        <begin position="191"/>
        <end position="215"/>
    </location>
</feature>
<keyword evidence="1" id="KW-0812">Transmembrane</keyword>
<dbReference type="RefSeq" id="WP_163474524.1">
    <property type="nucleotide sequence ID" value="NZ_JAAGWZ010000005.1"/>
</dbReference>
<sequence>MSAPTIIRPTDGRMPSAAVPSRPRRAFQTDIEGLRAIAVIAVVAFHATIPGFGGGFAGVDVFFVISGYLITGQLMREFLSTGTVKLFGFYARRAKRLLPAATVVLVAIAVATVLLEPLLGVYRSMQDLLAAALYATNWHFIGLGTDYLAQSTADSPVLHFWSLAVEEQFYLAWPMLIIAAGYVARRRGMAAVGAVASAVAAVTVASFIVGAILTVSDPKLAYMATQARAWEFGVGALIALAAGKLQSVAARGPARGVGYVLGWAGLAAILFSVLTFDSATPFPGYAALVPTLGTGAIIAAGLLVGTRMGGVGSVLSLRPIRYIGRLSYAWYLWHWPVMVLVEIKTSTLSWQMRSVLMVVALLLAAATLHLIEMPISRWKTVARNVGPAFALGVLCMVTASALVLGIGATAVNALGTAGAQVSAAQIRAAFGSGKESTSGAVVPSALDAVKDVPKPDGCLFDHEKGLTAACTIGPVGGLPVVLFGDSHAHQWLPAIEQMAIPRGWRLTVFAKSGCPVPNIAPRTDGSRFSEPECIAWRQAAITEITRTIHPSLIIVSSLDNYIPDKGEVLTAWNNSLDKLRTAGVPIAYIRDTPIPPRDVPTCISGSLTNWSKCSFAPRNEVEPVIQQALIGNEDKVTVIDLYKYFCDATTCPAVKNGVLLYRDSSHITATAAKALSQPFEQAFVDAGLIPKAKSTAQG</sequence>
<evidence type="ECO:0000256" key="1">
    <source>
        <dbReference type="SAM" id="Phobius"/>
    </source>
</evidence>
<accession>A0A7C9PPN6</accession>
<proteinExistence type="predicted"/>
<dbReference type="GO" id="GO:0016020">
    <property type="term" value="C:membrane"/>
    <property type="evidence" value="ECO:0007669"/>
    <property type="project" value="TreeGrafter"/>
</dbReference>
<reference evidence="4 5" key="1">
    <citation type="journal article" date="2014" name="Int. J. Syst. Evol. Microbiol.">
        <title>Description of Galbitalea soli gen. nov., sp. nov., and Frondihabitans sucicola sp. nov.</title>
        <authorList>
            <person name="Kim S.J."/>
            <person name="Lim J.M."/>
            <person name="Ahn J.H."/>
            <person name="Weon H.Y."/>
            <person name="Hamada M."/>
            <person name="Suzuki K."/>
            <person name="Ahn T.Y."/>
            <person name="Kwon S.W."/>
        </authorList>
    </citation>
    <scope>NUCLEOTIDE SEQUENCE [LARGE SCALE GENOMIC DNA]</scope>
    <source>
        <strain evidence="4 5">NBRC 108727</strain>
    </source>
</reference>
<keyword evidence="5" id="KW-1185">Reference proteome</keyword>
<evidence type="ECO:0000313" key="5">
    <source>
        <dbReference type="Proteomes" id="UP000479756"/>
    </source>
</evidence>
<dbReference type="InterPro" id="IPR050879">
    <property type="entry name" value="Acyltransferase_3"/>
</dbReference>
<feature type="transmembrane region" description="Helical" evidence="1">
    <location>
        <begin position="282"/>
        <end position="305"/>
    </location>
</feature>
<keyword evidence="1" id="KW-0472">Membrane</keyword>
<feature type="transmembrane region" description="Helical" evidence="1">
    <location>
        <begin position="388"/>
        <end position="411"/>
    </location>
</feature>
<feature type="transmembrane region" description="Helical" evidence="1">
    <location>
        <begin position="96"/>
        <end position="115"/>
    </location>
</feature>
<name>A0A7C9PPN6_9MICO</name>
<feature type="domain" description="SGNH" evidence="3">
    <location>
        <begin position="458"/>
        <end position="681"/>
    </location>
</feature>
<feature type="transmembrane region" description="Helical" evidence="1">
    <location>
        <begin position="227"/>
        <end position="245"/>
    </location>
</feature>
<evidence type="ECO:0000313" key="4">
    <source>
        <dbReference type="EMBL" id="NEM92465.1"/>
    </source>
</evidence>
<dbReference type="EMBL" id="JAAGWZ010000005">
    <property type="protein sequence ID" value="NEM92465.1"/>
    <property type="molecule type" value="Genomic_DNA"/>
</dbReference>
<dbReference type="Proteomes" id="UP000479756">
    <property type="component" value="Unassembled WGS sequence"/>
</dbReference>
<dbReference type="PANTHER" id="PTHR23028">
    <property type="entry name" value="ACETYLTRANSFERASE"/>
    <property type="match status" value="1"/>
</dbReference>
<dbReference type="Pfam" id="PF01757">
    <property type="entry name" value="Acyl_transf_3"/>
    <property type="match status" value="1"/>
</dbReference>
<organism evidence="4 5">
    <name type="scientific">Galbitalea soli</name>
    <dbReference type="NCBI Taxonomy" id="1268042"/>
    <lineage>
        <taxon>Bacteria</taxon>
        <taxon>Bacillati</taxon>
        <taxon>Actinomycetota</taxon>
        <taxon>Actinomycetes</taxon>
        <taxon>Micrococcales</taxon>
        <taxon>Microbacteriaceae</taxon>
        <taxon>Galbitalea</taxon>
    </lineage>
</organism>
<dbReference type="InterPro" id="IPR043968">
    <property type="entry name" value="SGNH"/>
</dbReference>
<gene>
    <name evidence="4" type="ORF">G3T37_14010</name>
</gene>
<feature type="transmembrane region" description="Helical" evidence="1">
    <location>
        <begin position="32"/>
        <end position="49"/>
    </location>
</feature>
<feature type="transmembrane region" description="Helical" evidence="1">
    <location>
        <begin position="257"/>
        <end position="276"/>
    </location>
</feature>
<dbReference type="AlphaFoldDB" id="A0A7C9PPN6"/>
<dbReference type="GO" id="GO:0016747">
    <property type="term" value="F:acyltransferase activity, transferring groups other than amino-acyl groups"/>
    <property type="evidence" value="ECO:0007669"/>
    <property type="project" value="InterPro"/>
</dbReference>
<feature type="transmembrane region" description="Helical" evidence="1">
    <location>
        <begin position="355"/>
        <end position="376"/>
    </location>
</feature>
<evidence type="ECO:0000259" key="2">
    <source>
        <dbReference type="Pfam" id="PF01757"/>
    </source>
</evidence>
<dbReference type="Pfam" id="PF19040">
    <property type="entry name" value="SGNH"/>
    <property type="match status" value="1"/>
</dbReference>
<feature type="domain" description="Acyltransferase 3" evidence="2">
    <location>
        <begin position="30"/>
        <end position="366"/>
    </location>
</feature>
<comment type="caution">
    <text evidence="4">The sequence shown here is derived from an EMBL/GenBank/DDBJ whole genome shotgun (WGS) entry which is preliminary data.</text>
</comment>
<keyword evidence="4" id="KW-0808">Transferase</keyword>
<keyword evidence="4" id="KW-0012">Acyltransferase</keyword>
<evidence type="ECO:0000259" key="3">
    <source>
        <dbReference type="Pfam" id="PF19040"/>
    </source>
</evidence>
<keyword evidence="1" id="KW-1133">Transmembrane helix</keyword>
<protein>
    <submittedName>
        <fullName evidence="4">Acyltransferase</fullName>
    </submittedName>
</protein>
<feature type="transmembrane region" description="Helical" evidence="1">
    <location>
        <begin position="168"/>
        <end position="184"/>
    </location>
</feature>